<keyword evidence="3" id="KW-0028">Amino-acid biosynthesis</keyword>
<keyword evidence="6 10" id="KW-0560">Oxidoreductase</keyword>
<evidence type="ECO:0000256" key="8">
    <source>
        <dbReference type="SAM" id="Phobius"/>
    </source>
</evidence>
<dbReference type="GO" id="GO:0055129">
    <property type="term" value="P:L-proline biosynthetic process"/>
    <property type="evidence" value="ECO:0007669"/>
    <property type="project" value="UniProtKB-UniPathway"/>
</dbReference>
<keyword evidence="5" id="KW-0521">NADP</keyword>
<dbReference type="InterPro" id="IPR016162">
    <property type="entry name" value="Ald_DH_N"/>
</dbReference>
<dbReference type="InterPro" id="IPR020593">
    <property type="entry name" value="G-glutamylP_reductase_CS"/>
</dbReference>
<dbReference type="EC" id="1.2.1.41" evidence="2"/>
<protein>
    <recommendedName>
        <fullName evidence="2">glutamate-5-semialdehyde dehydrogenase</fullName>
        <ecNumber evidence="2">1.2.1.41</ecNumber>
    </recommendedName>
</protein>
<comment type="caution">
    <text evidence="10">The sequence shown here is derived from an EMBL/GenBank/DDBJ whole genome shotgun (WGS) entry which is preliminary data.</text>
</comment>
<dbReference type="Gene3D" id="3.40.605.10">
    <property type="entry name" value="Aldehyde Dehydrogenase, Chain A, domain 1"/>
    <property type="match status" value="1"/>
</dbReference>
<evidence type="ECO:0000256" key="2">
    <source>
        <dbReference type="ARBA" id="ARBA00013002"/>
    </source>
</evidence>
<dbReference type="InterPro" id="IPR016163">
    <property type="entry name" value="Ald_DH_C"/>
</dbReference>
<dbReference type="UniPathway" id="UPA00098">
    <property type="reaction ID" value="UER00360"/>
</dbReference>
<dbReference type="InterPro" id="IPR015590">
    <property type="entry name" value="Aldehyde_DH_dom"/>
</dbReference>
<dbReference type="CDD" id="cd07079">
    <property type="entry name" value="ALDH_F18-19_ProA-GPR"/>
    <property type="match status" value="1"/>
</dbReference>
<feature type="transmembrane region" description="Helical" evidence="8">
    <location>
        <begin position="55"/>
        <end position="72"/>
    </location>
</feature>
<reference evidence="10 11" key="1">
    <citation type="submission" date="2019-03" db="EMBL/GenBank/DDBJ databases">
        <title>Metabolic potential of uncultured bacteria and archaea associated with petroleum seepage in deep-sea sediments.</title>
        <authorList>
            <person name="Dong X."/>
            <person name="Hubert C."/>
        </authorList>
    </citation>
    <scope>NUCLEOTIDE SEQUENCE [LARGE SCALE GENOMIC DNA]</scope>
    <source>
        <strain evidence="10">E29_bin28</strain>
    </source>
</reference>
<dbReference type="PANTHER" id="PTHR11063">
    <property type="entry name" value="GLUTAMATE SEMIALDEHYDE DEHYDROGENASE"/>
    <property type="match status" value="1"/>
</dbReference>
<dbReference type="PANTHER" id="PTHR11063:SF8">
    <property type="entry name" value="DELTA-1-PYRROLINE-5-CARBOXYLATE SYNTHASE"/>
    <property type="match status" value="1"/>
</dbReference>
<dbReference type="InterPro" id="IPR000965">
    <property type="entry name" value="GPR_dom"/>
</dbReference>
<dbReference type="Proteomes" id="UP000316925">
    <property type="component" value="Unassembled WGS sequence"/>
</dbReference>
<dbReference type="Pfam" id="PF00171">
    <property type="entry name" value="Aldedh"/>
    <property type="match status" value="1"/>
</dbReference>
<dbReference type="GO" id="GO:0004350">
    <property type="term" value="F:glutamate-5-semialdehyde dehydrogenase activity"/>
    <property type="evidence" value="ECO:0007669"/>
    <property type="project" value="UniProtKB-EC"/>
</dbReference>
<dbReference type="SUPFAM" id="SSF53720">
    <property type="entry name" value="ALDH-like"/>
    <property type="match status" value="1"/>
</dbReference>
<dbReference type="HAMAP" id="MF_00412">
    <property type="entry name" value="ProA"/>
    <property type="match status" value="1"/>
</dbReference>
<keyword evidence="4" id="KW-0641">Proline biosynthesis</keyword>
<gene>
    <name evidence="10" type="ORF">E3J33_03645</name>
</gene>
<evidence type="ECO:0000256" key="5">
    <source>
        <dbReference type="ARBA" id="ARBA00022857"/>
    </source>
</evidence>
<comment type="pathway">
    <text evidence="1">Amino-acid biosynthesis; L-proline biosynthesis; L-glutamate 5-semialdehyde from L-glutamate: step 2/2.</text>
</comment>
<dbReference type="AlphaFoldDB" id="A0A523YLN5"/>
<feature type="non-terminal residue" evidence="10">
    <location>
        <position position="1"/>
    </location>
</feature>
<evidence type="ECO:0000313" key="11">
    <source>
        <dbReference type="Proteomes" id="UP000316925"/>
    </source>
</evidence>
<name>A0A523YLN5_UNCAE</name>
<comment type="catalytic activity">
    <reaction evidence="7">
        <text>L-glutamate 5-semialdehyde + phosphate + NADP(+) = L-glutamyl 5-phosphate + NADPH + H(+)</text>
        <dbReference type="Rhea" id="RHEA:19541"/>
        <dbReference type="ChEBI" id="CHEBI:15378"/>
        <dbReference type="ChEBI" id="CHEBI:43474"/>
        <dbReference type="ChEBI" id="CHEBI:57783"/>
        <dbReference type="ChEBI" id="CHEBI:58066"/>
        <dbReference type="ChEBI" id="CHEBI:58274"/>
        <dbReference type="ChEBI" id="CHEBI:58349"/>
        <dbReference type="EC" id="1.2.1.41"/>
    </reaction>
</comment>
<dbReference type="InterPro" id="IPR016161">
    <property type="entry name" value="Ald_DH/histidinol_DH"/>
</dbReference>
<evidence type="ECO:0000256" key="1">
    <source>
        <dbReference type="ARBA" id="ARBA00004985"/>
    </source>
</evidence>
<evidence type="ECO:0000259" key="9">
    <source>
        <dbReference type="Pfam" id="PF00171"/>
    </source>
</evidence>
<evidence type="ECO:0000256" key="4">
    <source>
        <dbReference type="ARBA" id="ARBA00022650"/>
    </source>
</evidence>
<keyword evidence="8" id="KW-0472">Membrane</keyword>
<proteinExistence type="inferred from homology"/>
<dbReference type="FunFam" id="3.40.309.10:FF:000006">
    <property type="entry name" value="Gamma-glutamyl phosphate reductase"/>
    <property type="match status" value="1"/>
</dbReference>
<accession>A0A523YLN5</accession>
<dbReference type="NCBIfam" id="TIGR00407">
    <property type="entry name" value="proA"/>
    <property type="match status" value="1"/>
</dbReference>
<feature type="domain" description="Aldehyde dehydrogenase" evidence="9">
    <location>
        <begin position="24"/>
        <end position="236"/>
    </location>
</feature>
<sequence length="366" mass="40120">KDVASAREKGLSGALIDRLTLNDKRIRQMADSLRQMARLEDPIGKVDKMRRRPNGLLIGKVIVPLGVIGIIYEARPNVTVDAAALCLKAGNATILRGGSEAIHSNICLADLLIKVIEEAELPRGSIQLIRTTDRNAVMEMLKLDEYIDVIIPRGGESLIRTVTENSTIPVIKHYKGVCHTYVDEEADLDMAEKIAFNAKVQRPGVCNAMETLLVDEKIAAQFLPGMIKKFQGAGVEVRGDEKTCKIAEGIKPATEEDWQTEYLDLILSVKVVKGIEAAIHHINRYGSHHSDAIVTENLRKSRKFLQEVDSAAVYVNASTRFTDGGEFGLGAEIGISTQKLHARGPMGVCELTSSKFIILGDGQIRE</sequence>
<organism evidence="10 11">
    <name type="scientific">Aerophobetes bacterium</name>
    <dbReference type="NCBI Taxonomy" id="2030807"/>
    <lineage>
        <taxon>Bacteria</taxon>
        <taxon>Candidatus Aerophobota</taxon>
    </lineage>
</organism>
<keyword evidence="8" id="KW-1133">Transmembrane helix</keyword>
<dbReference type="Gene3D" id="3.40.309.10">
    <property type="entry name" value="Aldehyde Dehydrogenase, Chain A, domain 2"/>
    <property type="match status" value="1"/>
</dbReference>
<dbReference type="NCBIfam" id="NF001221">
    <property type="entry name" value="PRK00197.1"/>
    <property type="match status" value="1"/>
</dbReference>
<evidence type="ECO:0000256" key="3">
    <source>
        <dbReference type="ARBA" id="ARBA00022605"/>
    </source>
</evidence>
<evidence type="ECO:0000256" key="6">
    <source>
        <dbReference type="ARBA" id="ARBA00023002"/>
    </source>
</evidence>
<keyword evidence="8" id="KW-0812">Transmembrane</keyword>
<evidence type="ECO:0000256" key="7">
    <source>
        <dbReference type="ARBA" id="ARBA00049024"/>
    </source>
</evidence>
<dbReference type="EMBL" id="SOIJ01000207">
    <property type="protein sequence ID" value="TET92478.1"/>
    <property type="molecule type" value="Genomic_DNA"/>
</dbReference>
<dbReference type="PROSITE" id="PS01223">
    <property type="entry name" value="PROA"/>
    <property type="match status" value="1"/>
</dbReference>
<evidence type="ECO:0000313" key="10">
    <source>
        <dbReference type="EMBL" id="TET92478.1"/>
    </source>
</evidence>